<dbReference type="PANTHER" id="PTHR35342">
    <property type="entry name" value="TRICARBOXYLIC TRANSPORT PROTEIN"/>
    <property type="match status" value="1"/>
</dbReference>
<feature type="transmembrane region" description="Helical" evidence="1">
    <location>
        <begin position="106"/>
        <end position="135"/>
    </location>
</feature>
<protein>
    <submittedName>
        <fullName evidence="3">Putative tricarboxylic transport membrane protein</fullName>
    </submittedName>
</protein>
<feature type="domain" description="DUF112" evidence="2">
    <location>
        <begin position="21"/>
        <end position="439"/>
    </location>
</feature>
<sequence>MSMSTAFVEALQTISTGEPVLWLTVGVLFGIFVGSLPGIGGSLGMALVLPLTLPLSGVNAIILLVSIYSGAMYGGSIAAILLNAPGTSAAAATTLDGYPLSRKGEAVTALAMSAVSSTIGGFITIIILVLISPFLVRMVLLFGSPEYFLISLLGISMIAIVARGSLAKGIVSGMFGLLIATVGIAPMVPQQRYTFGYYQLYDGISFVAALIGLFALAEMINLAGEEGTVAKESSELSGSIKSGVKSVLERPLLVAKSSLIGMGIGAVPGAGSTVSTFVSYAEALRSSKDSDSFGEGSHEGVIAAESANNATIPGSLIPTFSFGIPGSGSTAVLLGGLIMHGLQPGPNLFSSGLSTTYTVFLALFLGNFIILGIGLTFISRMGYLTKVDTDIIIPAIIVLGVVGSYMLRVNWLDVFSVFLLGIIGYYMKKYNYSIIGLVLGIVLGPIAEENLARSLVLSDGSLMVFVNQPLSLLIVIAIIALTLGPVVKKQREKWAA</sequence>
<dbReference type="InterPro" id="IPR002823">
    <property type="entry name" value="DUF112_TM"/>
</dbReference>
<dbReference type="AlphaFoldDB" id="A0A1I6UPC0"/>
<feature type="transmembrane region" description="Helical" evidence="1">
    <location>
        <begin position="20"/>
        <end position="49"/>
    </location>
</feature>
<feature type="transmembrane region" description="Helical" evidence="1">
    <location>
        <begin position="359"/>
        <end position="379"/>
    </location>
</feature>
<keyword evidence="1" id="KW-0812">Transmembrane</keyword>
<feature type="transmembrane region" description="Helical" evidence="1">
    <location>
        <begin position="200"/>
        <end position="217"/>
    </location>
</feature>
<dbReference type="PANTHER" id="PTHR35342:SF5">
    <property type="entry name" value="TRICARBOXYLIC TRANSPORT PROTEIN"/>
    <property type="match status" value="1"/>
</dbReference>
<name>A0A1I6UPC0_9EURY</name>
<dbReference type="Proteomes" id="UP000199199">
    <property type="component" value="Unassembled WGS sequence"/>
</dbReference>
<dbReference type="OrthoDB" id="199846at2157"/>
<feature type="transmembrane region" description="Helical" evidence="1">
    <location>
        <begin position="467"/>
        <end position="487"/>
    </location>
</feature>
<organism evidence="3 4">
    <name type="scientific">Halostagnicola kamekurae</name>
    <dbReference type="NCBI Taxonomy" id="619731"/>
    <lineage>
        <taxon>Archaea</taxon>
        <taxon>Methanobacteriati</taxon>
        <taxon>Methanobacteriota</taxon>
        <taxon>Stenosarchaea group</taxon>
        <taxon>Halobacteria</taxon>
        <taxon>Halobacteriales</taxon>
        <taxon>Natrialbaceae</taxon>
        <taxon>Halostagnicola</taxon>
    </lineage>
</organism>
<feature type="transmembrane region" description="Helical" evidence="1">
    <location>
        <begin position="391"/>
        <end position="409"/>
    </location>
</feature>
<dbReference type="EMBL" id="FOZS01000005">
    <property type="protein sequence ID" value="SFT03243.1"/>
    <property type="molecule type" value="Genomic_DNA"/>
</dbReference>
<feature type="transmembrane region" description="Helical" evidence="1">
    <location>
        <begin position="430"/>
        <end position="447"/>
    </location>
</feature>
<proteinExistence type="predicted"/>
<evidence type="ECO:0000256" key="1">
    <source>
        <dbReference type="SAM" id="Phobius"/>
    </source>
</evidence>
<reference evidence="4" key="1">
    <citation type="submission" date="2016-10" db="EMBL/GenBank/DDBJ databases">
        <authorList>
            <person name="Varghese N."/>
            <person name="Submissions S."/>
        </authorList>
    </citation>
    <scope>NUCLEOTIDE SEQUENCE [LARGE SCALE GENOMIC DNA]</scope>
    <source>
        <strain evidence="4">DSM 22427</strain>
    </source>
</reference>
<evidence type="ECO:0000313" key="3">
    <source>
        <dbReference type="EMBL" id="SFT03243.1"/>
    </source>
</evidence>
<feature type="transmembrane region" description="Helical" evidence="1">
    <location>
        <begin position="316"/>
        <end position="338"/>
    </location>
</feature>
<evidence type="ECO:0000259" key="2">
    <source>
        <dbReference type="Pfam" id="PF01970"/>
    </source>
</evidence>
<keyword evidence="4" id="KW-1185">Reference proteome</keyword>
<evidence type="ECO:0000313" key="4">
    <source>
        <dbReference type="Proteomes" id="UP000199199"/>
    </source>
</evidence>
<dbReference type="Pfam" id="PF01970">
    <property type="entry name" value="TctA"/>
    <property type="match status" value="1"/>
</dbReference>
<feature type="transmembrane region" description="Helical" evidence="1">
    <location>
        <begin position="170"/>
        <end position="188"/>
    </location>
</feature>
<feature type="transmembrane region" description="Helical" evidence="1">
    <location>
        <begin position="61"/>
        <end position="86"/>
    </location>
</feature>
<gene>
    <name evidence="3" type="ORF">SAMN04488556_3982</name>
</gene>
<feature type="transmembrane region" description="Helical" evidence="1">
    <location>
        <begin position="147"/>
        <end position="164"/>
    </location>
</feature>
<accession>A0A1I6UPC0</accession>
<keyword evidence="1" id="KW-0472">Membrane</keyword>
<keyword evidence="1" id="KW-1133">Transmembrane helix</keyword>